<accession>A0A9P7VEM8</accession>
<dbReference type="GO" id="GO:0003723">
    <property type="term" value="F:RNA binding"/>
    <property type="evidence" value="ECO:0007669"/>
    <property type="project" value="InterPro"/>
</dbReference>
<dbReference type="InterPro" id="IPR050180">
    <property type="entry name" value="RNR_Ribonuclease"/>
</dbReference>
<feature type="region of interest" description="Disordered" evidence="1">
    <location>
        <begin position="226"/>
        <end position="250"/>
    </location>
</feature>
<dbReference type="OrthoDB" id="2285229at2759"/>
<proteinExistence type="predicted"/>
<reference evidence="3" key="1">
    <citation type="submission" date="2021-03" db="EMBL/GenBank/DDBJ databases">
        <authorList>
            <person name="Palmer J.M."/>
        </authorList>
    </citation>
    <scope>NUCLEOTIDE SEQUENCE</scope>
    <source>
        <strain evidence="3">ARV_011</strain>
    </source>
</reference>
<feature type="compositionally biased region" description="Polar residues" evidence="1">
    <location>
        <begin position="226"/>
        <end position="245"/>
    </location>
</feature>
<dbReference type="RefSeq" id="XP_043051817.1">
    <property type="nucleotide sequence ID" value="XM_043191140.1"/>
</dbReference>
<evidence type="ECO:0000256" key="1">
    <source>
        <dbReference type="SAM" id="MobiDB-lite"/>
    </source>
</evidence>
<dbReference type="GO" id="GO:0000932">
    <property type="term" value="C:P-body"/>
    <property type="evidence" value="ECO:0007669"/>
    <property type="project" value="TreeGrafter"/>
</dbReference>
<evidence type="ECO:0000313" key="3">
    <source>
        <dbReference type="EMBL" id="KAG7196272.1"/>
    </source>
</evidence>
<dbReference type="InterPro" id="IPR012340">
    <property type="entry name" value="NA-bd_OB-fold"/>
</dbReference>
<dbReference type="Proteomes" id="UP000790833">
    <property type="component" value="Unassembled WGS sequence"/>
</dbReference>
<comment type="caution">
    <text evidence="3">The sequence shown here is derived from an EMBL/GenBank/DDBJ whole genome shotgun (WGS) entry which is preliminary data.</text>
</comment>
<sequence length="1087" mass="124321">MVPKQKQKDDPRLRSRDAVLGLPAKDETIQVITSSRDSYEKRLEDMTFYDPDNKTLNLRFHNSKLYDDIYIGCQTRMSKRYRSALIEWRKNLFRLIRELELKEENILRSFESFVLKGDISLESCASPIAVGDLVFIREDSTEVFMVARTPKSLETAGSYAFIGSNGEIVFGSKNMIRLRLPRVVPIEYAPIVESFVQLEQKHLDVAPVGINDNLFSRSLEALPKELQSSSNANSKGTNDQTSQEVGESEDDSFVVTQASSQLFINSNINTYYVPLAARKLYVPVLRKLQLQITEKLNDYDRKLNALYYILQKNQIGDHLNSSKVVSVFYLLSRLQESSKQKEKLPRLSKLVSTINSNQPWNNSYNNSLIESKSSSQSFPISSYVALLITLNKQTSHWSFTKQSSIYPVTSVIVTANASRLHLSKIIKKFKKNAVLEQFIQHFNTPSVKPPVAKPEGYDDMITLLKSYVGGNLDNDLEFQYFVNNVIRRCKSQVKEDVEFSYEYSKARAYDIIRELEDKPFYENPVKWSNSVRGPSKGYSQVIEDEYYTYLDLVDIYKLKNHQQQQKNSNISQNLDGFNDSIRGENTQFLQDFTFEESITRTDYGNTPIYCIDNSTAHEIDDGIAVSENSNDTYEFSIHVASPSLFINKTSNLSLIAFNKGQTSYFPEGAELMFPDIVNKLSGLGRDQEDTRTFVVKFEMPKAFLDEYMDQIRQNPYYKPTHQQLDVMALFIDSTGIVDMGIVRNFPQGYTYDKVNMVLARTMTMSSKDPHYDNLNRLYHVALLLRYVRHHIGNPIDMASTRAGVSVAQAQSSVRNVSLIDNRSEKGFSMDTGHHTINVVTNLAQLEEAKSQLLVSEFMISANYILSVFATKNDVPMVYRNQELNIGPQLQKEMNKLLEKGFADLLGTSELSRLFAVMTPARLSRLRKGHQALGLSGYTTVTSPLRRFADMVNQWSWLQWFGQQQQHKNNIKIKEPTDLGLIVSTLSSRDTLNKHIQSRSSVFWEGIFLRQYCTMLGSELVKEPIFFKLMVRERVNSNKYRVEVIGLLGALDSYIQTGNVYNSGDYVFSWKIQTVDMIENALVFADDA</sequence>
<dbReference type="InterPro" id="IPR001900">
    <property type="entry name" value="RNase_II/R"/>
</dbReference>
<keyword evidence="4" id="KW-1185">Reference proteome</keyword>
<dbReference type="SMART" id="SM00955">
    <property type="entry name" value="RNB"/>
    <property type="match status" value="1"/>
</dbReference>
<dbReference type="Pfam" id="PF00773">
    <property type="entry name" value="RNB"/>
    <property type="match status" value="1"/>
</dbReference>
<dbReference type="SUPFAM" id="SSF50249">
    <property type="entry name" value="Nucleic acid-binding proteins"/>
    <property type="match status" value="1"/>
</dbReference>
<dbReference type="GO" id="GO:0000175">
    <property type="term" value="F:3'-5'-RNA exonuclease activity"/>
    <property type="evidence" value="ECO:0007669"/>
    <property type="project" value="TreeGrafter"/>
</dbReference>
<dbReference type="AlphaFoldDB" id="A0A9P7VEM8"/>
<dbReference type="GeneID" id="66113661"/>
<dbReference type="EMBL" id="JAHMUF010000001">
    <property type="protein sequence ID" value="KAG7196272.1"/>
    <property type="molecule type" value="Genomic_DNA"/>
</dbReference>
<evidence type="ECO:0000259" key="2">
    <source>
        <dbReference type="SMART" id="SM00955"/>
    </source>
</evidence>
<dbReference type="PANTHER" id="PTHR23355">
    <property type="entry name" value="RIBONUCLEASE"/>
    <property type="match status" value="1"/>
</dbReference>
<evidence type="ECO:0000313" key="4">
    <source>
        <dbReference type="Proteomes" id="UP000790833"/>
    </source>
</evidence>
<feature type="domain" description="RNB" evidence="2">
    <location>
        <begin position="600"/>
        <end position="962"/>
    </location>
</feature>
<protein>
    <recommendedName>
        <fullName evidence="2">RNB domain-containing protein</fullName>
    </recommendedName>
</protein>
<dbReference type="GO" id="GO:0006402">
    <property type="term" value="P:mRNA catabolic process"/>
    <property type="evidence" value="ECO:0007669"/>
    <property type="project" value="TreeGrafter"/>
</dbReference>
<gene>
    <name evidence="3" type="ORF">KQ657_000287</name>
</gene>
<dbReference type="PANTHER" id="PTHR23355:SF9">
    <property type="entry name" value="DIS3-LIKE EXONUCLEASE 2"/>
    <property type="match status" value="1"/>
</dbReference>
<organism evidence="3 4">
    <name type="scientific">Scheffersomyces spartinae</name>
    <dbReference type="NCBI Taxonomy" id="45513"/>
    <lineage>
        <taxon>Eukaryota</taxon>
        <taxon>Fungi</taxon>
        <taxon>Dikarya</taxon>
        <taxon>Ascomycota</taxon>
        <taxon>Saccharomycotina</taxon>
        <taxon>Pichiomycetes</taxon>
        <taxon>Debaryomycetaceae</taxon>
        <taxon>Scheffersomyces</taxon>
    </lineage>
</organism>
<name>A0A9P7VEM8_9ASCO</name>